<organism evidence="2 3">
    <name type="scientific">Maricaulis maris (strain MCS10)</name>
    <name type="common">Caulobacter maris</name>
    <dbReference type="NCBI Taxonomy" id="394221"/>
    <lineage>
        <taxon>Bacteria</taxon>
        <taxon>Pseudomonadati</taxon>
        <taxon>Pseudomonadota</taxon>
        <taxon>Alphaproteobacteria</taxon>
        <taxon>Maricaulales</taxon>
        <taxon>Maricaulaceae</taxon>
        <taxon>Maricaulis</taxon>
    </lineage>
</organism>
<dbReference type="STRING" id="394221.Mmar10_0257"/>
<dbReference type="PIRSF" id="PIRSF029883">
    <property type="entry name" value="KdgF"/>
    <property type="match status" value="1"/>
</dbReference>
<evidence type="ECO:0000259" key="1">
    <source>
        <dbReference type="Pfam" id="PF07883"/>
    </source>
</evidence>
<accession>Q0AT37</accession>
<evidence type="ECO:0000313" key="3">
    <source>
        <dbReference type="Proteomes" id="UP000001964"/>
    </source>
</evidence>
<gene>
    <name evidence="2" type="ordered locus">Mmar10_0257</name>
</gene>
<dbReference type="AlphaFoldDB" id="Q0AT37"/>
<dbReference type="PANTHER" id="PTHR40112">
    <property type="entry name" value="H2HPP ISOMERASE"/>
    <property type="match status" value="1"/>
</dbReference>
<dbReference type="HOGENOM" id="CLU_134269_1_1_5"/>
<name>Q0AT37_MARMM</name>
<dbReference type="Proteomes" id="UP000001964">
    <property type="component" value="Chromosome"/>
</dbReference>
<dbReference type="InterPro" id="IPR014710">
    <property type="entry name" value="RmlC-like_jellyroll"/>
</dbReference>
<dbReference type="RefSeq" id="WP_011642197.1">
    <property type="nucleotide sequence ID" value="NC_008347.1"/>
</dbReference>
<dbReference type="Pfam" id="PF07883">
    <property type="entry name" value="Cupin_2"/>
    <property type="match status" value="1"/>
</dbReference>
<dbReference type="PANTHER" id="PTHR40112:SF1">
    <property type="entry name" value="H2HPP ISOMERASE"/>
    <property type="match status" value="1"/>
</dbReference>
<dbReference type="InterPro" id="IPR011051">
    <property type="entry name" value="RmlC_Cupin_sf"/>
</dbReference>
<dbReference type="InterPro" id="IPR013096">
    <property type="entry name" value="Cupin_2"/>
</dbReference>
<reference evidence="2 3" key="1">
    <citation type="submission" date="2006-08" db="EMBL/GenBank/DDBJ databases">
        <title>Complete sequence of Maricaulis maris MCS10.</title>
        <authorList>
            <consortium name="US DOE Joint Genome Institute"/>
            <person name="Copeland A."/>
            <person name="Lucas S."/>
            <person name="Lapidus A."/>
            <person name="Barry K."/>
            <person name="Detter J.C."/>
            <person name="Glavina del Rio T."/>
            <person name="Hammon N."/>
            <person name="Israni S."/>
            <person name="Dalin E."/>
            <person name="Tice H."/>
            <person name="Pitluck S."/>
            <person name="Saunders E."/>
            <person name="Brettin T."/>
            <person name="Bruce D."/>
            <person name="Han C."/>
            <person name="Tapia R."/>
            <person name="Gilna P."/>
            <person name="Schmutz J."/>
            <person name="Larimer F."/>
            <person name="Land M."/>
            <person name="Hauser L."/>
            <person name="Kyrpides N."/>
            <person name="Mikhailova N."/>
            <person name="Viollier P."/>
            <person name="Stephens C."/>
            <person name="Richardson P."/>
        </authorList>
    </citation>
    <scope>NUCLEOTIDE SEQUENCE [LARGE SCALE GENOMIC DNA]</scope>
    <source>
        <strain evidence="2 3">MCS10</strain>
    </source>
</reference>
<protein>
    <submittedName>
        <fullName evidence="2">Cupin 2, conserved barrel domain protein</fullName>
    </submittedName>
</protein>
<dbReference type="EMBL" id="CP000449">
    <property type="protein sequence ID" value="ABI64550.1"/>
    <property type="molecule type" value="Genomic_DNA"/>
</dbReference>
<dbReference type="CDD" id="cd02238">
    <property type="entry name" value="cupin_KdgF"/>
    <property type="match status" value="1"/>
</dbReference>
<proteinExistence type="predicted"/>
<evidence type="ECO:0000313" key="2">
    <source>
        <dbReference type="EMBL" id="ABI64550.1"/>
    </source>
</evidence>
<dbReference type="eggNOG" id="COG1917">
    <property type="taxonomic scope" value="Bacteria"/>
</dbReference>
<dbReference type="InterPro" id="IPR025499">
    <property type="entry name" value="KdgF"/>
</dbReference>
<dbReference type="SUPFAM" id="SSF51182">
    <property type="entry name" value="RmlC-like cupins"/>
    <property type="match status" value="1"/>
</dbReference>
<keyword evidence="3" id="KW-1185">Reference proteome</keyword>
<dbReference type="InterPro" id="IPR052535">
    <property type="entry name" value="Bacilysin_H2HPP_isomerase"/>
</dbReference>
<dbReference type="Gene3D" id="2.60.120.10">
    <property type="entry name" value="Jelly Rolls"/>
    <property type="match status" value="1"/>
</dbReference>
<feature type="domain" description="Cupin type-2" evidence="1">
    <location>
        <begin position="54"/>
        <end position="107"/>
    </location>
</feature>
<dbReference type="OrthoDB" id="9811153at2"/>
<sequence length="130" mass="13731">MPSANAETVDRTAFDAPSNFVRADVAGAEEVAPGIRRQLLGFGDALMGARVWFSTGAVGELHAHPHAQMSYVESGEFKVTVGAEQQTLSAGDSFFVPSQSRHGAVCLQAGVLIDVFAPAREDFIPARGEV</sequence>
<dbReference type="KEGG" id="mmr:Mmar10_0257"/>